<reference evidence="1 2" key="1">
    <citation type="journal article" date="2019" name="Gut">
        <title>Antibiotics-induced monodominance of a novel gut bacterial order.</title>
        <authorList>
            <person name="Hildebrand F."/>
            <person name="Moitinho-Silva L."/>
            <person name="Blasche S."/>
            <person name="Jahn M.T."/>
            <person name="Gossmann T.I."/>
            <person name="Heuerta-Cepas J."/>
            <person name="Hercog R."/>
            <person name="Luetge M."/>
            <person name="Bahram M."/>
            <person name="Pryszlak A."/>
            <person name="Alves R.J."/>
            <person name="Waszak S.M."/>
            <person name="Zhu A."/>
            <person name="Ye L."/>
            <person name="Costea P.I."/>
            <person name="Aalvink S."/>
            <person name="Belzer C."/>
            <person name="Forslund S.K."/>
            <person name="Sunagawa S."/>
            <person name="Hentschel U."/>
            <person name="Merten C."/>
            <person name="Patil K.R."/>
            <person name="Benes V."/>
            <person name="Bork P."/>
        </authorList>
    </citation>
    <scope>NUCLEOTIDE SEQUENCE [LARGE SCALE GENOMIC DNA]</scope>
    <source>
        <strain evidence="1 2">HDS1380</strain>
    </source>
</reference>
<accession>A0A4V1QV20</accession>
<dbReference type="Proteomes" id="UP000291269">
    <property type="component" value="Unassembled WGS sequence"/>
</dbReference>
<dbReference type="OrthoDB" id="2111446at2"/>
<name>A0A4V1QV20_9FIRM</name>
<proteinExistence type="predicted"/>
<dbReference type="AlphaFoldDB" id="A0A4V1QV20"/>
<evidence type="ECO:0000313" key="1">
    <source>
        <dbReference type="EMBL" id="RXZ61126.1"/>
    </source>
</evidence>
<keyword evidence="2" id="KW-1185">Reference proteome</keyword>
<evidence type="ECO:0008006" key="3">
    <source>
        <dbReference type="Google" id="ProtNLM"/>
    </source>
</evidence>
<sequence length="539" mass="62726">MTAFKYVGGMVGNPDLPAVEWSDEQMQTLKDMGMNFAQLNIAWNGRPGNEPLNLDHMDDEMIKVFQYRVAQLKKFGMKGMPHFGMPRMLMSKHDGNITPYMTPACILEDETMRNNWAMMEKLMRACPEIDDFMFYTYDQHAWLCSEFGSCPNCAGIPLDERLPDFINAFKRKMAEVNPNCIFWWQPWELSLGQIAEVLYKIEPNNFGLMINTAGSESYFNNLDNYWVRGIGAIAEERNIPIIGEIQSAGSGVAGVPLQRVACPTLVKRQIDIVKKLPTFVGIKEHYGYAFEKYSSNMIFLTEYLKDPEADTDTLLRRTALHYGKNCAEELVSAWKIAETATDFIPFEFVYLYSNICGYSPKHDFNVPMVQGVHADTPAWESDRRAFFLITHDISYHPWALENAALKFKQAANRFEKMVDLMNKALAKAEYRMTDLKETIEDMDRVMRACYGQYYYFKESLAAYDARVAVFQGNTEKIERALKRFDDLMRGDIRNQKEDAVIVEKYREFKEDYKKFFEENYKQEERLWATSYIEKIDQRY</sequence>
<gene>
    <name evidence="1" type="ORF">ESZ91_01715</name>
</gene>
<dbReference type="SUPFAM" id="SSF51445">
    <property type="entry name" value="(Trans)glycosidases"/>
    <property type="match status" value="1"/>
</dbReference>
<organism evidence="1 2">
    <name type="scientific">Candidatus Borkfalkia ceftriaxoniphila</name>
    <dbReference type="NCBI Taxonomy" id="2508949"/>
    <lineage>
        <taxon>Bacteria</taxon>
        <taxon>Bacillati</taxon>
        <taxon>Bacillota</taxon>
        <taxon>Clostridia</taxon>
        <taxon>Christensenellales</taxon>
        <taxon>Christensenellaceae</taxon>
        <taxon>Candidatus Borkfalkia</taxon>
    </lineage>
</organism>
<evidence type="ECO:0000313" key="2">
    <source>
        <dbReference type="Proteomes" id="UP000291269"/>
    </source>
</evidence>
<dbReference type="EMBL" id="SDOZ01000002">
    <property type="protein sequence ID" value="RXZ61126.1"/>
    <property type="molecule type" value="Genomic_DNA"/>
</dbReference>
<dbReference type="InterPro" id="IPR017853">
    <property type="entry name" value="GH"/>
</dbReference>
<comment type="caution">
    <text evidence="1">The sequence shown here is derived from an EMBL/GenBank/DDBJ whole genome shotgun (WGS) entry which is preliminary data.</text>
</comment>
<dbReference type="RefSeq" id="WP_129223497.1">
    <property type="nucleotide sequence ID" value="NZ_SDOZ01000002.1"/>
</dbReference>
<protein>
    <recommendedName>
        <fullName evidence="3">Beta-hexosaminidase bacterial type N-terminal domain-containing protein</fullName>
    </recommendedName>
</protein>